<dbReference type="Proteomes" id="UP000216533">
    <property type="component" value="Unassembled WGS sequence"/>
</dbReference>
<dbReference type="GO" id="GO:0016757">
    <property type="term" value="F:glycosyltransferase activity"/>
    <property type="evidence" value="ECO:0007669"/>
    <property type="project" value="UniProtKB-KW"/>
</dbReference>
<comment type="caution">
    <text evidence="4">The sequence shown here is derived from an EMBL/GenBank/DDBJ whole genome shotgun (WGS) entry which is preliminary data.</text>
</comment>
<accession>A0A255E9K1</accession>
<protein>
    <submittedName>
        <fullName evidence="4">Glycosyl transferase</fullName>
    </submittedName>
</protein>
<dbReference type="GO" id="GO:1901137">
    <property type="term" value="P:carbohydrate derivative biosynthetic process"/>
    <property type="evidence" value="ECO:0007669"/>
    <property type="project" value="UniProtKB-ARBA"/>
</dbReference>
<dbReference type="AlphaFoldDB" id="A0A255E9K1"/>
<evidence type="ECO:0000256" key="1">
    <source>
        <dbReference type="ARBA" id="ARBA00022676"/>
    </source>
</evidence>
<keyword evidence="2 4" id="KW-0808">Transferase</keyword>
<keyword evidence="1" id="KW-0328">Glycosyltransferase</keyword>
<dbReference type="Pfam" id="PF13692">
    <property type="entry name" value="Glyco_trans_1_4"/>
    <property type="match status" value="1"/>
</dbReference>
<dbReference type="Pfam" id="PF13579">
    <property type="entry name" value="Glyco_trans_4_4"/>
    <property type="match status" value="1"/>
</dbReference>
<evidence type="ECO:0000256" key="2">
    <source>
        <dbReference type="ARBA" id="ARBA00022679"/>
    </source>
</evidence>
<evidence type="ECO:0000313" key="4">
    <source>
        <dbReference type="EMBL" id="OYN87591.1"/>
    </source>
</evidence>
<dbReference type="EMBL" id="NMVI01000016">
    <property type="protein sequence ID" value="OYN87591.1"/>
    <property type="molecule type" value="Genomic_DNA"/>
</dbReference>
<name>A0A255E9K1_9ACTN</name>
<dbReference type="Gene3D" id="3.40.50.2000">
    <property type="entry name" value="Glycogen Phosphorylase B"/>
    <property type="match status" value="2"/>
</dbReference>
<reference evidence="4 5" key="1">
    <citation type="submission" date="2017-07" db="EMBL/GenBank/DDBJ databases">
        <title>Draft whole genome sequences of clinical Proprionibacteriaceae strains.</title>
        <authorList>
            <person name="Bernier A.-M."/>
            <person name="Bernard K."/>
            <person name="Domingo M.-C."/>
        </authorList>
    </citation>
    <scope>NUCLEOTIDE SEQUENCE [LARGE SCALE GENOMIC DNA]</scope>
    <source>
        <strain evidence="4 5">NML 160184</strain>
    </source>
</reference>
<organism evidence="4 5">
    <name type="scientific">Parenemella sanctibonifatiensis</name>
    <dbReference type="NCBI Taxonomy" id="2016505"/>
    <lineage>
        <taxon>Bacteria</taxon>
        <taxon>Bacillati</taxon>
        <taxon>Actinomycetota</taxon>
        <taxon>Actinomycetes</taxon>
        <taxon>Propionibacteriales</taxon>
        <taxon>Propionibacteriaceae</taxon>
        <taxon>Parenemella</taxon>
    </lineage>
</organism>
<dbReference type="PANTHER" id="PTHR45947">
    <property type="entry name" value="SULFOQUINOVOSYL TRANSFERASE SQD2"/>
    <property type="match status" value="1"/>
</dbReference>
<dbReference type="InterPro" id="IPR028098">
    <property type="entry name" value="Glyco_trans_4-like_N"/>
</dbReference>
<dbReference type="SUPFAM" id="SSF53756">
    <property type="entry name" value="UDP-Glycosyltransferase/glycogen phosphorylase"/>
    <property type="match status" value="1"/>
</dbReference>
<dbReference type="InterPro" id="IPR050194">
    <property type="entry name" value="Glycosyltransferase_grp1"/>
</dbReference>
<gene>
    <name evidence="4" type="ORF">CGZ92_07775</name>
</gene>
<evidence type="ECO:0000313" key="5">
    <source>
        <dbReference type="Proteomes" id="UP000216533"/>
    </source>
</evidence>
<evidence type="ECO:0000259" key="3">
    <source>
        <dbReference type="Pfam" id="PF13579"/>
    </source>
</evidence>
<proteinExistence type="predicted"/>
<dbReference type="RefSeq" id="WP_094450813.1">
    <property type="nucleotide sequence ID" value="NZ_NMVI01000016.1"/>
</dbReference>
<feature type="domain" description="Glycosyltransferase subfamily 4-like N-terminal" evidence="3">
    <location>
        <begin position="17"/>
        <end position="173"/>
    </location>
</feature>
<dbReference type="PANTHER" id="PTHR45947:SF3">
    <property type="entry name" value="SULFOQUINOVOSYL TRANSFERASE SQD2"/>
    <property type="match status" value="1"/>
</dbReference>
<sequence length="396" mass="43182">MGLRIAQLANFVGPTSGGMRQAIDSLGAGYVREGVERMLVIPGEYDRISETDSGTVVEVASPHLFGHSYRMIAQPWRALSMLDQFQPTSVEVSDKWTLSQVARWARKRGIGSVLFSHERLSDMLSMFLRRQFGVEAAVGALNRRLATEFDAVVVTSDYAAAEFINTGARLARVPLGVDLETFHPRVGTPVDDGILRAAYVGRLSREKSPDLAIRTMLELHRRGAPVQMDVYGTGPDEQELRDLAEGGPVTFHGYVNGRDEVARRYAAADVSLSVCPAETFGLSVLEAQACGTPVVTANRGGGSELVTPESGAQADPDPIALADTIEANIIPRLGPSLRAAARAQAERYPWSRSVQLMLELHERLRREGPYQAHTGDAIREGLSKNRRAVKSLLGRH</sequence>